<dbReference type="KEGG" id="hch:HCH_06286"/>
<evidence type="ECO:0000313" key="1">
    <source>
        <dbReference type="EMBL" id="ABC32934.1"/>
    </source>
</evidence>
<dbReference type="AlphaFoldDB" id="Q2S8U0"/>
<dbReference type="STRING" id="349521.HCH_06286"/>
<accession>Q2S8U0</accession>
<name>Q2S8U0_HAHCH</name>
<proteinExistence type="predicted"/>
<evidence type="ECO:0000313" key="2">
    <source>
        <dbReference type="Proteomes" id="UP000000238"/>
    </source>
</evidence>
<sequence>MSALKRLKRIDRLSTAYERLGAGVANILLYHQIKLISTDI</sequence>
<dbReference type="HOGENOM" id="CLU_3290508_0_0_6"/>
<dbReference type="Proteomes" id="UP000000238">
    <property type="component" value="Chromosome"/>
</dbReference>
<gene>
    <name evidence="1" type="ordered locus">HCH_06286</name>
</gene>
<dbReference type="EMBL" id="CP000155">
    <property type="protein sequence ID" value="ABC32934.1"/>
    <property type="molecule type" value="Genomic_DNA"/>
</dbReference>
<organism evidence="1 2">
    <name type="scientific">Hahella chejuensis (strain KCTC 2396)</name>
    <dbReference type="NCBI Taxonomy" id="349521"/>
    <lineage>
        <taxon>Bacteria</taxon>
        <taxon>Pseudomonadati</taxon>
        <taxon>Pseudomonadota</taxon>
        <taxon>Gammaproteobacteria</taxon>
        <taxon>Oceanospirillales</taxon>
        <taxon>Hahellaceae</taxon>
        <taxon>Hahella</taxon>
    </lineage>
</organism>
<keyword evidence="2" id="KW-1185">Reference proteome</keyword>
<protein>
    <submittedName>
        <fullName evidence="1">Uncharacterized protein</fullName>
    </submittedName>
</protein>
<reference evidence="1 2" key="1">
    <citation type="journal article" date="2005" name="Nucleic Acids Res.">
        <title>Genomic blueprint of Hahella chejuensis, a marine microbe producing an algicidal agent.</title>
        <authorList>
            <person name="Jeong H."/>
            <person name="Yim J.H."/>
            <person name="Lee C."/>
            <person name="Choi S.-H."/>
            <person name="Park Y.K."/>
            <person name="Yoon S.H."/>
            <person name="Hur C.-G."/>
            <person name="Kang H.-Y."/>
            <person name="Kim D."/>
            <person name="Lee H.H."/>
            <person name="Park K.H."/>
            <person name="Park S.-H."/>
            <person name="Park H.-S."/>
            <person name="Lee H.K."/>
            <person name="Oh T.K."/>
            <person name="Kim J.F."/>
        </authorList>
    </citation>
    <scope>NUCLEOTIDE SEQUENCE [LARGE SCALE GENOMIC DNA]</scope>
    <source>
        <strain evidence="1 2">KCTC 2396</strain>
    </source>
</reference>